<feature type="transmembrane region" description="Helical" evidence="1">
    <location>
        <begin position="173"/>
        <end position="192"/>
    </location>
</feature>
<evidence type="ECO:0000259" key="2">
    <source>
        <dbReference type="Pfam" id="PF00149"/>
    </source>
</evidence>
<dbReference type="Gene3D" id="3.60.21.10">
    <property type="match status" value="1"/>
</dbReference>
<keyword evidence="4" id="KW-1185">Reference proteome</keyword>
<evidence type="ECO:0000313" key="3">
    <source>
        <dbReference type="EMBL" id="GAA4399541.1"/>
    </source>
</evidence>
<gene>
    <name evidence="3" type="ORF">GCM10023168_07050</name>
</gene>
<dbReference type="RefSeq" id="WP_345202309.1">
    <property type="nucleotide sequence ID" value="NZ_BAABGM010000003.1"/>
</dbReference>
<reference evidence="4" key="1">
    <citation type="journal article" date="2019" name="Int. J. Syst. Evol. Microbiol.">
        <title>The Global Catalogue of Microorganisms (GCM) 10K type strain sequencing project: providing services to taxonomists for standard genome sequencing and annotation.</title>
        <authorList>
            <consortium name="The Broad Institute Genomics Platform"/>
            <consortium name="The Broad Institute Genome Sequencing Center for Infectious Disease"/>
            <person name="Wu L."/>
            <person name="Ma J."/>
        </authorList>
    </citation>
    <scope>NUCLEOTIDE SEQUENCE [LARGE SCALE GENOMIC DNA]</scope>
    <source>
        <strain evidence="4">JCM 17809</strain>
    </source>
</reference>
<dbReference type="Pfam" id="PF00149">
    <property type="entry name" value="Metallophos"/>
    <property type="match status" value="1"/>
</dbReference>
<name>A0ABP8K2I6_9MICO</name>
<dbReference type="SUPFAM" id="SSF56300">
    <property type="entry name" value="Metallo-dependent phosphatases"/>
    <property type="match status" value="1"/>
</dbReference>
<organism evidence="3 4">
    <name type="scientific">Fodinibacter luteus</name>
    <dbReference type="NCBI Taxonomy" id="552064"/>
    <lineage>
        <taxon>Bacteria</taxon>
        <taxon>Bacillati</taxon>
        <taxon>Actinomycetota</taxon>
        <taxon>Actinomycetes</taxon>
        <taxon>Micrococcales</taxon>
        <taxon>Intrasporangiaceae</taxon>
        <taxon>Fodinibacter (ex Wang et al. 2009)</taxon>
    </lineage>
</organism>
<feature type="transmembrane region" description="Helical" evidence="1">
    <location>
        <begin position="109"/>
        <end position="130"/>
    </location>
</feature>
<dbReference type="InterPro" id="IPR004843">
    <property type="entry name" value="Calcineurin-like_PHP"/>
</dbReference>
<dbReference type="Pfam" id="PF06197">
    <property type="entry name" value="DUF998"/>
    <property type="match status" value="1"/>
</dbReference>
<dbReference type="InterPro" id="IPR029052">
    <property type="entry name" value="Metallo-depent_PP-like"/>
</dbReference>
<feature type="transmembrane region" description="Helical" evidence="1">
    <location>
        <begin position="55"/>
        <end position="75"/>
    </location>
</feature>
<keyword evidence="1" id="KW-1133">Transmembrane helix</keyword>
<dbReference type="EMBL" id="BAABGM010000003">
    <property type="protein sequence ID" value="GAA4399541.1"/>
    <property type="molecule type" value="Genomic_DNA"/>
</dbReference>
<feature type="transmembrane region" description="Helical" evidence="1">
    <location>
        <begin position="341"/>
        <end position="363"/>
    </location>
</feature>
<keyword evidence="1" id="KW-0472">Membrane</keyword>
<dbReference type="Proteomes" id="UP001500945">
    <property type="component" value="Unassembled WGS sequence"/>
</dbReference>
<feature type="transmembrane region" description="Helical" evidence="1">
    <location>
        <begin position="204"/>
        <end position="225"/>
    </location>
</feature>
<keyword evidence="1" id="KW-0812">Transmembrane</keyword>
<feature type="transmembrane region" description="Helical" evidence="1">
    <location>
        <begin position="312"/>
        <end position="334"/>
    </location>
</feature>
<protein>
    <recommendedName>
        <fullName evidence="2">Calcineurin-like phosphoesterase domain-containing protein</fullName>
    </recommendedName>
</protein>
<sequence>MSQPTGRPRTAVLSATVAVVALVGGWTWAAALQPDFDARTETISALAAAATPHRGVMTAALVVTGVAHVVTAWALSPARRTGRWLLAAAGLATLAVAAVPLPSRAESSAAHTAVATASFLLLGLWPWFAARPGGPPVLESRVARPAAAVLTASVASLGLGLGGPSFGLHERVVAVLTVGWPLVTALGTWWWAGHRVGPRRVRQGLAVVGLTLACIAAGVSATAVVPATAETRHYRATVSLDPDPLHTGRIVATTAFGDLEVGFAGVAPGIRTVPQVKASIADVLSRPGVTLSTLRPGPEELSSAIREVAADVLLRFAVGGLLVVVLVLAADAVLRRRRPPATLVVAGAVGWLLATGATAASLWSTYQPERQETFTSTGVLGTLQRNQGILSDVEARATQVTPYLRNVIALSTALQQKYAVAPLESDTSLRVLLVSDVHGGNQYPLMRTVVEEEGIDLVVDAGDLVNFGTVEEGEAAGIFEGIESVGVPYLFVRGNHDATSATDTAVLERMAQVPNVVLLEPPGGGYAEVTVGGVRIAGFNDPRWFGDSGTGSPAKQVPAREAFVAAYAGRPAADLVVSHEPWAVQEVEGGVLVHGHMHSVDLEGNRVQAGTFTGGGPLTHFLADSAGEELVGQPSAFDVLTFGTDCRLATLTRYRFRDVIVGRPAYDDVSLVNGRRIDRREADPGRTCTADGLLTTVGVPDAVGATPASGGGG</sequence>
<proteinExistence type="predicted"/>
<comment type="caution">
    <text evidence="3">The sequence shown here is derived from an EMBL/GenBank/DDBJ whole genome shotgun (WGS) entry which is preliminary data.</text>
</comment>
<feature type="domain" description="Calcineurin-like phosphoesterase" evidence="2">
    <location>
        <begin position="429"/>
        <end position="598"/>
    </location>
</feature>
<feature type="transmembrane region" description="Helical" evidence="1">
    <location>
        <begin position="142"/>
        <end position="161"/>
    </location>
</feature>
<dbReference type="InterPro" id="IPR009339">
    <property type="entry name" value="DUF998"/>
</dbReference>
<feature type="transmembrane region" description="Helical" evidence="1">
    <location>
        <begin position="84"/>
        <end position="103"/>
    </location>
</feature>
<evidence type="ECO:0000313" key="4">
    <source>
        <dbReference type="Proteomes" id="UP001500945"/>
    </source>
</evidence>
<accession>A0ABP8K2I6</accession>
<evidence type="ECO:0000256" key="1">
    <source>
        <dbReference type="SAM" id="Phobius"/>
    </source>
</evidence>